<evidence type="ECO:0000313" key="2">
    <source>
        <dbReference type="Proteomes" id="UP001474120"/>
    </source>
</evidence>
<comment type="caution">
    <text evidence="1">The sequence shown here is derived from an EMBL/GenBank/DDBJ whole genome shotgun (WGS) entry which is preliminary data.</text>
</comment>
<dbReference type="RefSeq" id="WP_342160477.1">
    <property type="nucleotide sequence ID" value="NZ_JBCDNA010000002.1"/>
</dbReference>
<sequence>MENNVLDKSVNDYVNSLEKVLEKRKQWAEFTLPLLLKTLNEIQTTYSIGWRVQQLDWLMNNNAVNITFESFPKSMIEKLNGSADFEFVKGAALVFSQKYNGDISIFIIYPAALEPLSEEDINEMGSYNPNEFNENFIVNKVSLFLEKIIIKEENVLIRKVGF</sequence>
<proteinExistence type="predicted"/>
<name>A0ABU9L5E9_9FLAO</name>
<reference evidence="1 2" key="1">
    <citation type="submission" date="2024-04" db="EMBL/GenBank/DDBJ databases">
        <title>whole genome sequencing of Lutimonas vermicola strain IMCC1616.</title>
        <authorList>
            <person name="Bae S.S."/>
        </authorList>
    </citation>
    <scope>NUCLEOTIDE SEQUENCE [LARGE SCALE GENOMIC DNA]</scope>
    <source>
        <strain evidence="1 2">IMCC1616</strain>
    </source>
</reference>
<dbReference type="EMBL" id="JBCDNA010000002">
    <property type="protein sequence ID" value="MEL4456355.1"/>
    <property type="molecule type" value="Genomic_DNA"/>
</dbReference>
<dbReference type="Proteomes" id="UP001474120">
    <property type="component" value="Unassembled WGS sequence"/>
</dbReference>
<evidence type="ECO:0000313" key="1">
    <source>
        <dbReference type="EMBL" id="MEL4456355.1"/>
    </source>
</evidence>
<keyword evidence="2" id="KW-1185">Reference proteome</keyword>
<gene>
    <name evidence="1" type="ORF">AABB81_10640</name>
</gene>
<accession>A0ABU9L5E9</accession>
<organism evidence="1 2">
    <name type="scientific">Lutimonas vermicola</name>
    <dbReference type="NCBI Taxonomy" id="414288"/>
    <lineage>
        <taxon>Bacteria</taxon>
        <taxon>Pseudomonadati</taxon>
        <taxon>Bacteroidota</taxon>
        <taxon>Flavobacteriia</taxon>
        <taxon>Flavobacteriales</taxon>
        <taxon>Flavobacteriaceae</taxon>
        <taxon>Lutimonas</taxon>
    </lineage>
</organism>
<protein>
    <submittedName>
        <fullName evidence="1">Uncharacterized protein</fullName>
    </submittedName>
</protein>